<dbReference type="PANTHER" id="PTHR47191:SF2">
    <property type="entry name" value="OS05G0170800 PROTEIN"/>
    <property type="match status" value="1"/>
</dbReference>
<dbReference type="InterPro" id="IPR050718">
    <property type="entry name" value="ApaG-like"/>
</dbReference>
<evidence type="ECO:0000313" key="3">
    <source>
        <dbReference type="Proteomes" id="UP000316726"/>
    </source>
</evidence>
<dbReference type="OrthoDB" id="2305498at2759"/>
<dbReference type="SUPFAM" id="SSF110069">
    <property type="entry name" value="ApaG-like"/>
    <property type="match status" value="1"/>
</dbReference>
<reference evidence="2 3" key="1">
    <citation type="submission" date="2018-07" db="EMBL/GenBank/DDBJ databases">
        <title>The complete nuclear genome of the prasinophyte Chloropicon primus (CCMP1205).</title>
        <authorList>
            <person name="Pombert J.-F."/>
            <person name="Otis C."/>
            <person name="Turmel M."/>
            <person name="Lemieux C."/>
        </authorList>
    </citation>
    <scope>NUCLEOTIDE SEQUENCE [LARGE SCALE GENOMIC DNA]</scope>
    <source>
        <strain evidence="2 3">CCMP1205</strain>
    </source>
</reference>
<dbReference type="PANTHER" id="PTHR47191">
    <property type="entry name" value="OS05G0170800 PROTEIN"/>
    <property type="match status" value="1"/>
</dbReference>
<dbReference type="InterPro" id="IPR007474">
    <property type="entry name" value="ApaG_domain"/>
</dbReference>
<accession>A0A5B8MS52</accession>
<name>A0A5B8MS52_9CHLO</name>
<dbReference type="InterPro" id="IPR036767">
    <property type="entry name" value="ApaG_sf"/>
</dbReference>
<proteinExistence type="predicted"/>
<dbReference type="PROSITE" id="PS51087">
    <property type="entry name" value="APAG"/>
    <property type="match status" value="1"/>
</dbReference>
<evidence type="ECO:0000259" key="1">
    <source>
        <dbReference type="PROSITE" id="PS51087"/>
    </source>
</evidence>
<organism evidence="2 3">
    <name type="scientific">Chloropicon primus</name>
    <dbReference type="NCBI Taxonomy" id="1764295"/>
    <lineage>
        <taxon>Eukaryota</taxon>
        <taxon>Viridiplantae</taxon>
        <taxon>Chlorophyta</taxon>
        <taxon>Chloropicophyceae</taxon>
        <taxon>Chloropicales</taxon>
        <taxon>Chloropicaceae</taxon>
        <taxon>Chloropicon</taxon>
    </lineage>
</organism>
<keyword evidence="3" id="KW-1185">Reference proteome</keyword>
<sequence length="160" mass="17545">MTAGQRLRHSDCITQGIRVKVRSYYVPSHSSPSLSQFFFAYDVSISNESDKTVQVRSRHWIITNGQGRVEEVKGPGVVGEQPILRPGESFEYTSACPLQTSYGTMEGSYETAVFDRDDGNLNAAAAVRSVLSPPPSINVKIGRFALNAVREQSSLAECEV</sequence>
<dbReference type="Gene3D" id="2.60.40.1470">
    <property type="entry name" value="ApaG domain"/>
    <property type="match status" value="1"/>
</dbReference>
<gene>
    <name evidence="2" type="ORF">A3770_10p58010</name>
</gene>
<dbReference type="Proteomes" id="UP000316726">
    <property type="component" value="Chromosome 10"/>
</dbReference>
<feature type="domain" description="ApaG" evidence="1">
    <location>
        <begin position="11"/>
        <end position="153"/>
    </location>
</feature>
<dbReference type="EMBL" id="CP031043">
    <property type="protein sequence ID" value="QDZ23283.1"/>
    <property type="molecule type" value="Genomic_DNA"/>
</dbReference>
<dbReference type="NCBIfam" id="NF003967">
    <property type="entry name" value="PRK05461.1"/>
    <property type="match status" value="1"/>
</dbReference>
<dbReference type="STRING" id="1764295.A0A5B8MS52"/>
<protein>
    <submittedName>
        <fullName evidence="2">ApaG domain-containing protein</fullName>
    </submittedName>
</protein>
<dbReference type="Pfam" id="PF04379">
    <property type="entry name" value="DUF525"/>
    <property type="match status" value="1"/>
</dbReference>
<evidence type="ECO:0000313" key="2">
    <source>
        <dbReference type="EMBL" id="QDZ23283.1"/>
    </source>
</evidence>
<dbReference type="AlphaFoldDB" id="A0A5B8MS52"/>